<dbReference type="Pfam" id="PF07722">
    <property type="entry name" value="Peptidase_C26"/>
    <property type="match status" value="1"/>
</dbReference>
<evidence type="ECO:0000313" key="2">
    <source>
        <dbReference type="Proteomes" id="UP000187550"/>
    </source>
</evidence>
<dbReference type="InterPro" id="IPR029062">
    <property type="entry name" value="Class_I_gatase-like"/>
</dbReference>
<dbReference type="Proteomes" id="UP000187550">
    <property type="component" value="Unassembled WGS sequence"/>
</dbReference>
<gene>
    <name evidence="1" type="ORF">SAMN05428946_1992</name>
</gene>
<accession>A0A1U7PQX6</accession>
<dbReference type="EMBL" id="FTPL01000003">
    <property type="protein sequence ID" value="SIT87187.1"/>
    <property type="molecule type" value="Genomic_DNA"/>
</dbReference>
<dbReference type="InterPro" id="IPR044668">
    <property type="entry name" value="PuuD-like"/>
</dbReference>
<evidence type="ECO:0000313" key="1">
    <source>
        <dbReference type="EMBL" id="SIT87187.1"/>
    </source>
</evidence>
<dbReference type="STRING" id="550447.SAMN05428946_1992"/>
<reference evidence="2" key="1">
    <citation type="submission" date="2017-01" db="EMBL/GenBank/DDBJ databases">
        <authorList>
            <person name="Varghese N."/>
            <person name="Submissions S."/>
        </authorList>
    </citation>
    <scope>NUCLEOTIDE SEQUENCE [LARGE SCALE GENOMIC DNA]</scope>
    <source>
        <strain evidence="2">MNA4</strain>
    </source>
</reference>
<dbReference type="GO" id="GO:0016740">
    <property type="term" value="F:transferase activity"/>
    <property type="evidence" value="ECO:0007669"/>
    <property type="project" value="UniProtKB-KW"/>
</dbReference>
<dbReference type="FunFam" id="3.40.50.880:FF:000030">
    <property type="entry name" value="Gamma-glutamyl-gamma-aminobutyrate hydrolase PuuD"/>
    <property type="match status" value="1"/>
</dbReference>
<dbReference type="Gene3D" id="3.40.50.880">
    <property type="match status" value="1"/>
</dbReference>
<keyword evidence="1" id="KW-0808">Transferase</keyword>
<dbReference type="PROSITE" id="PS51273">
    <property type="entry name" value="GATASE_TYPE_1"/>
    <property type="match status" value="1"/>
</dbReference>
<dbReference type="RefSeq" id="WP_076758615.1">
    <property type="nucleotide sequence ID" value="NZ_FTPL01000003.1"/>
</dbReference>
<dbReference type="CDD" id="cd01745">
    <property type="entry name" value="GATase1_2"/>
    <property type="match status" value="1"/>
</dbReference>
<dbReference type="SUPFAM" id="SSF52317">
    <property type="entry name" value="Class I glutamine amidotransferase-like"/>
    <property type="match status" value="1"/>
</dbReference>
<dbReference type="GO" id="GO:0006598">
    <property type="term" value="P:polyamine catabolic process"/>
    <property type="evidence" value="ECO:0007669"/>
    <property type="project" value="TreeGrafter"/>
</dbReference>
<dbReference type="PANTHER" id="PTHR43235:SF1">
    <property type="entry name" value="GLUTAMINE AMIDOTRANSFERASE PB2B2.05-RELATED"/>
    <property type="match status" value="1"/>
</dbReference>
<keyword evidence="2" id="KW-1185">Reference proteome</keyword>
<organism evidence="1 2">
    <name type="scientific">Edaphobacillus lindanitolerans</name>
    <dbReference type="NCBI Taxonomy" id="550447"/>
    <lineage>
        <taxon>Bacteria</taxon>
        <taxon>Bacillati</taxon>
        <taxon>Bacillota</taxon>
        <taxon>Bacilli</taxon>
        <taxon>Bacillales</taxon>
        <taxon>Bacillaceae</taxon>
        <taxon>Edaphobacillus</taxon>
    </lineage>
</organism>
<dbReference type="AlphaFoldDB" id="A0A1U7PQX6"/>
<sequence length="246" mass="26549">MKPIIGITTHVELDSKHVLNHDYITAVSRAGGIPMLIPIGIEEDAEQILDRIDGLVVSGGGDIDPTLFGEEPHRSLGEISPGRDASELALIQAALDRDLPLLTICRGLQVMVIAAGGDMYQDIYDQIDRELLQHGQKAARTHASHFVQTAEGSILREAAEGERFRVNSYHHQAVREVKAPFAVSGIASDGVIEAVESTEHKFAVGVQWHPEALAAAGDEPSLRLFSRFIETAKEGAGTVANHRSAL</sequence>
<protein>
    <submittedName>
        <fullName evidence="1">Putative glutamine amidotransferase</fullName>
    </submittedName>
</protein>
<proteinExistence type="predicted"/>
<dbReference type="GO" id="GO:0033969">
    <property type="term" value="F:gamma-glutamyl-gamma-aminobutyrate hydrolase activity"/>
    <property type="evidence" value="ECO:0007669"/>
    <property type="project" value="TreeGrafter"/>
</dbReference>
<dbReference type="PANTHER" id="PTHR43235">
    <property type="entry name" value="GLUTAMINE AMIDOTRANSFERASE PB2B2.05-RELATED"/>
    <property type="match status" value="1"/>
</dbReference>
<dbReference type="InterPro" id="IPR011697">
    <property type="entry name" value="Peptidase_C26"/>
</dbReference>
<dbReference type="GO" id="GO:0005829">
    <property type="term" value="C:cytosol"/>
    <property type="evidence" value="ECO:0007669"/>
    <property type="project" value="TreeGrafter"/>
</dbReference>
<name>A0A1U7PQX6_9BACI</name>
<dbReference type="OrthoDB" id="9813383at2"/>
<keyword evidence="1" id="KW-0315">Glutamine amidotransferase</keyword>